<dbReference type="PANTHER" id="PTHR33280:SF1">
    <property type="entry name" value="LARGE RIBOSOMAL SUBUNIT PROTEIN BL31C"/>
    <property type="match status" value="1"/>
</dbReference>
<organism evidence="6 7">
    <name type="scientific">Symbiochloris irregularis</name>
    <dbReference type="NCBI Taxonomy" id="706552"/>
    <lineage>
        <taxon>Eukaryota</taxon>
        <taxon>Viridiplantae</taxon>
        <taxon>Chlorophyta</taxon>
        <taxon>core chlorophytes</taxon>
        <taxon>Trebouxiophyceae</taxon>
        <taxon>Trebouxiales</taxon>
        <taxon>Trebouxiaceae</taxon>
        <taxon>Symbiochloris</taxon>
    </lineage>
</organism>
<dbReference type="NCBIfam" id="TIGR00105">
    <property type="entry name" value="L31"/>
    <property type="match status" value="1"/>
</dbReference>
<reference evidence="6 7" key="1">
    <citation type="journal article" date="2024" name="Nat. Commun.">
        <title>Phylogenomics reveals the evolutionary origins of lichenization in chlorophyte algae.</title>
        <authorList>
            <person name="Puginier C."/>
            <person name="Libourel C."/>
            <person name="Otte J."/>
            <person name="Skaloud P."/>
            <person name="Haon M."/>
            <person name="Grisel S."/>
            <person name="Petersen M."/>
            <person name="Berrin J.G."/>
            <person name="Delaux P.M."/>
            <person name="Dal Grande F."/>
            <person name="Keller J."/>
        </authorList>
    </citation>
    <scope>NUCLEOTIDE SEQUENCE [LARGE SCALE GENOMIC DNA]</scope>
    <source>
        <strain evidence="6 7">SAG 2036</strain>
    </source>
</reference>
<dbReference type="GO" id="GO:1990904">
    <property type="term" value="C:ribonucleoprotein complex"/>
    <property type="evidence" value="ECO:0007669"/>
    <property type="project" value="UniProtKB-KW"/>
</dbReference>
<protein>
    <recommendedName>
        <fullName evidence="4">50S ribosomal protein L31</fullName>
    </recommendedName>
</protein>
<keyword evidence="7" id="KW-1185">Reference proteome</keyword>
<evidence type="ECO:0000313" key="6">
    <source>
        <dbReference type="EMBL" id="KAK9807131.1"/>
    </source>
</evidence>
<feature type="compositionally biased region" description="Basic residues" evidence="5">
    <location>
        <begin position="127"/>
        <end position="137"/>
    </location>
</feature>
<comment type="caution">
    <text evidence="6">The sequence shown here is derived from an EMBL/GenBank/DDBJ whole genome shotgun (WGS) entry which is preliminary data.</text>
</comment>
<evidence type="ECO:0000256" key="4">
    <source>
        <dbReference type="RuleBase" id="RU000564"/>
    </source>
</evidence>
<evidence type="ECO:0000256" key="3">
    <source>
        <dbReference type="ARBA" id="ARBA00023274"/>
    </source>
</evidence>
<accession>A0AAW1P6J1</accession>
<sequence length="137" mass="14581">MATAPVSCLHSRPLARQNLSGGGLHSAGVSSRHVAVHAKKNIHPKYFEESKVICNGEEVLTTSGTVAEYHVDIWSGNHPFYQGANAGSKAPEGRVQQWNKRFAGLEESFGKAGAAGSGPLKYEGKKKAPVKKGKGKK</sequence>
<dbReference type="Proteomes" id="UP001465755">
    <property type="component" value="Unassembled WGS sequence"/>
</dbReference>
<dbReference type="PRINTS" id="PR01249">
    <property type="entry name" value="RIBOSOMALL31"/>
</dbReference>
<evidence type="ECO:0000256" key="2">
    <source>
        <dbReference type="ARBA" id="ARBA00022980"/>
    </source>
</evidence>
<name>A0AAW1P6J1_9CHLO</name>
<evidence type="ECO:0000256" key="5">
    <source>
        <dbReference type="SAM" id="MobiDB-lite"/>
    </source>
</evidence>
<evidence type="ECO:0000313" key="7">
    <source>
        <dbReference type="Proteomes" id="UP001465755"/>
    </source>
</evidence>
<dbReference type="InterPro" id="IPR042105">
    <property type="entry name" value="Ribosomal_bL31_sf"/>
</dbReference>
<keyword evidence="3 4" id="KW-0687">Ribonucleoprotein</keyword>
<dbReference type="InterPro" id="IPR034704">
    <property type="entry name" value="Ribosomal_bL28/bL31-like_sf"/>
</dbReference>
<dbReference type="InterPro" id="IPR002150">
    <property type="entry name" value="Ribosomal_bL31"/>
</dbReference>
<comment type="similarity">
    <text evidence="1">Belongs to the bacterial ribosomal protein bL31 family. Type A subfamily.</text>
</comment>
<dbReference type="GO" id="GO:0003735">
    <property type="term" value="F:structural constituent of ribosome"/>
    <property type="evidence" value="ECO:0007669"/>
    <property type="project" value="InterPro"/>
</dbReference>
<keyword evidence="2 4" id="KW-0689">Ribosomal protein</keyword>
<dbReference type="Gene3D" id="4.10.830.30">
    <property type="entry name" value="Ribosomal protein L31"/>
    <property type="match status" value="1"/>
</dbReference>
<dbReference type="GO" id="GO:0006412">
    <property type="term" value="P:translation"/>
    <property type="evidence" value="ECO:0007669"/>
    <property type="project" value="InterPro"/>
</dbReference>
<dbReference type="GO" id="GO:0005840">
    <property type="term" value="C:ribosome"/>
    <property type="evidence" value="ECO:0007669"/>
    <property type="project" value="UniProtKB-KW"/>
</dbReference>
<gene>
    <name evidence="6" type="ORF">WJX73_009077</name>
</gene>
<dbReference type="PANTHER" id="PTHR33280">
    <property type="entry name" value="50S RIBOSOMAL PROTEIN L31, CHLOROPLASTIC"/>
    <property type="match status" value="1"/>
</dbReference>
<dbReference type="SUPFAM" id="SSF143800">
    <property type="entry name" value="L28p-like"/>
    <property type="match status" value="1"/>
</dbReference>
<evidence type="ECO:0000256" key="1">
    <source>
        <dbReference type="ARBA" id="ARBA00009296"/>
    </source>
</evidence>
<dbReference type="EMBL" id="JALJOQ010000034">
    <property type="protein sequence ID" value="KAK9807131.1"/>
    <property type="molecule type" value="Genomic_DNA"/>
</dbReference>
<dbReference type="Pfam" id="PF01197">
    <property type="entry name" value="Ribosomal_L31"/>
    <property type="match status" value="1"/>
</dbReference>
<dbReference type="AlphaFoldDB" id="A0AAW1P6J1"/>
<feature type="region of interest" description="Disordered" evidence="5">
    <location>
        <begin position="111"/>
        <end position="137"/>
    </location>
</feature>
<proteinExistence type="inferred from homology"/>